<dbReference type="Proteomes" id="UP000000813">
    <property type="component" value="Chromosome circular"/>
</dbReference>
<evidence type="ECO:0000313" key="1">
    <source>
        <dbReference type="EMBL" id="AAK86994.1"/>
    </source>
</evidence>
<dbReference type="AlphaFoldDB" id="A9CJE4"/>
<sequence length="105" mass="11749">MSPTIEFRGTYGTFKVDALSGLVVEQSPDWDEINAEGGPGYTDIIKVDLAERRAWYAARGVQLPEIQPDGDILDVAFWDQDLTYCSAEDDWREEIMLARYGADAA</sequence>
<dbReference type="KEGG" id="atu:Atu1191"/>
<dbReference type="BioCyc" id="AGRO:ATU1191-MONOMER"/>
<dbReference type="HOGENOM" id="CLU_2230760_0_0_5"/>
<gene>
    <name evidence="1" type="ordered locus">Atu1191</name>
</gene>
<dbReference type="PIR" id="A97505">
    <property type="entry name" value="A97505"/>
</dbReference>
<reference evidence="1 2" key="2">
    <citation type="journal article" date="2001" name="Science">
        <title>Genome sequence of the plant pathogen and biotechnology agent Agrobacterium tumefaciens C58.</title>
        <authorList>
            <person name="Goodner B."/>
            <person name="Hinkle G."/>
            <person name="Gattung S."/>
            <person name="Miller N."/>
            <person name="Blanchard M."/>
            <person name="Qurollo B."/>
            <person name="Goldman B.S."/>
            <person name="Cao Y."/>
            <person name="Askenazi M."/>
            <person name="Halling C."/>
            <person name="Mullin L."/>
            <person name="Houmiel K."/>
            <person name="Gordon J."/>
            <person name="Vaudin M."/>
            <person name="Iartchouk O."/>
            <person name="Epp A."/>
            <person name="Liu F."/>
            <person name="Wollam C."/>
            <person name="Allinger M."/>
            <person name="Doughty D."/>
            <person name="Scott C."/>
            <person name="Lappas C."/>
            <person name="Markelz B."/>
            <person name="Flanagan C."/>
            <person name="Crowell C."/>
            <person name="Gurson J."/>
            <person name="Lomo C."/>
            <person name="Sear C."/>
            <person name="Strub G."/>
            <person name="Cielo C."/>
            <person name="Slater S."/>
        </authorList>
    </citation>
    <scope>NUCLEOTIDE SEQUENCE [LARGE SCALE GENOMIC DNA]</scope>
    <source>
        <strain evidence="2">C58 / ATCC 33970</strain>
    </source>
</reference>
<reference evidence="1 2" key="1">
    <citation type="journal article" date="2001" name="Science">
        <title>The genome of the natural genetic engineer Agrobacterium tumefaciens C58.</title>
        <authorList>
            <person name="Wood D.W."/>
            <person name="Setubal J.C."/>
            <person name="Kaul R."/>
            <person name="Monks D.E."/>
            <person name="Kitajima J.P."/>
            <person name="Okura V.K."/>
            <person name="Zhou Y."/>
            <person name="Chen L."/>
            <person name="Wood G.E."/>
            <person name="Almeida N.F.Jr."/>
            <person name="Woo L."/>
            <person name="Chen Y."/>
            <person name="Paulsen I.T."/>
            <person name="Eisen J.A."/>
            <person name="Karp P.D."/>
            <person name="Bovee D.Sr."/>
            <person name="Chapman P."/>
            <person name="Clendenning J."/>
            <person name="Deatherage G."/>
            <person name="Gillet W."/>
            <person name="Grant C."/>
            <person name="Kutyavin T."/>
            <person name="Levy R."/>
            <person name="Li M.J."/>
            <person name="McClelland E."/>
            <person name="Palmieri A."/>
            <person name="Raymond C."/>
            <person name="Rouse G."/>
            <person name="Saenphimmachak C."/>
            <person name="Wu Z."/>
            <person name="Romero P."/>
            <person name="Gordon D."/>
            <person name="Zhang S."/>
            <person name="Yoo H."/>
            <person name="Tao Y."/>
            <person name="Biddle P."/>
            <person name="Jung M."/>
            <person name="Krespan W."/>
            <person name="Perry M."/>
            <person name="Gordon-Kamm B."/>
            <person name="Liao L."/>
            <person name="Kim S."/>
            <person name="Hendrick C."/>
            <person name="Zhao Z.Y."/>
            <person name="Dolan M."/>
            <person name="Chumley F."/>
            <person name="Tingey S.V."/>
            <person name="Tomb J.F."/>
            <person name="Gordon M.P."/>
            <person name="Olson M.V."/>
            <person name="Nester E.W."/>
        </authorList>
    </citation>
    <scope>NUCLEOTIDE SEQUENCE [LARGE SCALE GENOMIC DNA]</scope>
    <source>
        <strain evidence="2">C58 / ATCC 33970</strain>
    </source>
</reference>
<name>A9CJE4_AGRFC</name>
<dbReference type="EMBL" id="AE007869">
    <property type="protein sequence ID" value="AAK86994.1"/>
    <property type="molecule type" value="Genomic_DNA"/>
</dbReference>
<dbReference type="EnsemblBacteria" id="AAK86994">
    <property type="protein sequence ID" value="AAK86994"/>
    <property type="gene ID" value="Atu1191"/>
</dbReference>
<organism evidence="1 2">
    <name type="scientific">Agrobacterium fabrum (strain C58 / ATCC 33970)</name>
    <name type="common">Agrobacterium tumefaciens (strain C58)</name>
    <dbReference type="NCBI Taxonomy" id="176299"/>
    <lineage>
        <taxon>Bacteria</taxon>
        <taxon>Pseudomonadati</taxon>
        <taxon>Pseudomonadota</taxon>
        <taxon>Alphaproteobacteria</taxon>
        <taxon>Hyphomicrobiales</taxon>
        <taxon>Rhizobiaceae</taxon>
        <taxon>Rhizobium/Agrobacterium group</taxon>
        <taxon>Agrobacterium</taxon>
        <taxon>Agrobacterium tumefaciens complex</taxon>
    </lineage>
</organism>
<accession>A9CJE4</accession>
<dbReference type="PIR" id="AE2723">
    <property type="entry name" value="AE2723"/>
</dbReference>
<proteinExistence type="predicted"/>
<evidence type="ECO:0000313" key="2">
    <source>
        <dbReference type="Proteomes" id="UP000000813"/>
    </source>
</evidence>
<protein>
    <submittedName>
        <fullName evidence="1">Uncharacterized protein</fullName>
    </submittedName>
</protein>
<keyword evidence="2" id="KW-1185">Reference proteome</keyword>
<dbReference type="GeneID" id="1133229"/>
<dbReference type="RefSeq" id="WP_010971459.1">
    <property type="nucleotide sequence ID" value="NC_003062.2"/>
</dbReference>
<dbReference type="PATRIC" id="fig|176299.10.peg.1210"/>